<keyword evidence="3 4" id="KW-0788">Thiol protease</keyword>
<organism evidence="6 7">
    <name type="scientific">Xylanibacter rarus</name>
    <dbReference type="NCBI Taxonomy" id="1676614"/>
    <lineage>
        <taxon>Bacteria</taxon>
        <taxon>Pseudomonadati</taxon>
        <taxon>Bacteroidota</taxon>
        <taxon>Bacteroidia</taxon>
        <taxon>Bacteroidales</taxon>
        <taxon>Prevotellaceae</taxon>
        <taxon>Xylanibacter</taxon>
    </lineage>
</organism>
<evidence type="ECO:0000256" key="2">
    <source>
        <dbReference type="ARBA" id="ARBA00022801"/>
    </source>
</evidence>
<protein>
    <recommendedName>
        <fullName evidence="4">Aminopeptidase</fullName>
    </recommendedName>
</protein>
<dbReference type="GO" id="GO:0005737">
    <property type="term" value="C:cytoplasm"/>
    <property type="evidence" value="ECO:0007669"/>
    <property type="project" value="TreeGrafter"/>
</dbReference>
<dbReference type="PANTHER" id="PTHR10363">
    <property type="entry name" value="BLEOMYCIN HYDROLASE"/>
    <property type="match status" value="1"/>
</dbReference>
<dbReference type="GO" id="GO:0009636">
    <property type="term" value="P:response to toxic substance"/>
    <property type="evidence" value="ECO:0007669"/>
    <property type="project" value="TreeGrafter"/>
</dbReference>
<proteinExistence type="inferred from homology"/>
<reference evidence="6 7" key="1">
    <citation type="submission" date="2015-06" db="EMBL/GenBank/DDBJ databases">
        <title>Prevotella sp. 109, sp. nov., a novel member of the family Prevotellaceae isolated from human faeces.</title>
        <authorList>
            <person name="Shkoporov A.N."/>
            <person name="Chaplin A.V."/>
            <person name="Kafarskaia L.I."/>
            <person name="Efimov B.A."/>
        </authorList>
    </citation>
    <scope>NUCLEOTIDE SEQUENCE [LARGE SCALE GENOMIC DNA]</scope>
    <source>
        <strain evidence="6 7">109</strain>
    </source>
</reference>
<dbReference type="GO" id="GO:0006508">
    <property type="term" value="P:proteolysis"/>
    <property type="evidence" value="ECO:0007669"/>
    <property type="project" value="UniProtKB-KW"/>
</dbReference>
<dbReference type="Pfam" id="PF03051">
    <property type="entry name" value="Peptidase_C1_2"/>
    <property type="match status" value="1"/>
</dbReference>
<keyword evidence="2 4" id="KW-0378">Hydrolase</keyword>
<name>A0A8E1QYP3_9BACT</name>
<evidence type="ECO:0000256" key="1">
    <source>
        <dbReference type="ARBA" id="ARBA00022670"/>
    </source>
</evidence>
<feature type="active site" evidence="5">
    <location>
        <position position="401"/>
    </location>
</feature>
<dbReference type="Proteomes" id="UP000036951">
    <property type="component" value="Unassembled WGS sequence"/>
</dbReference>
<keyword evidence="1 4" id="KW-0645">Protease</keyword>
<dbReference type="EMBL" id="LFQU01000006">
    <property type="protein sequence ID" value="KOO69047.1"/>
    <property type="molecule type" value="Genomic_DNA"/>
</dbReference>
<dbReference type="InterPro" id="IPR004134">
    <property type="entry name" value="Peptidase_C1B"/>
</dbReference>
<comment type="caution">
    <text evidence="6">The sequence shown here is derived from an EMBL/GenBank/DDBJ whole genome shotgun (WGS) entry which is preliminary data.</text>
</comment>
<feature type="active site" evidence="5">
    <location>
        <position position="84"/>
    </location>
</feature>
<keyword evidence="7" id="KW-1185">Reference proteome</keyword>
<dbReference type="PANTHER" id="PTHR10363:SF2">
    <property type="entry name" value="BLEOMYCIN HYDROLASE"/>
    <property type="match status" value="1"/>
</dbReference>
<gene>
    <name evidence="6" type="ORF">ACU52_04890</name>
</gene>
<dbReference type="PIRSF" id="PIRSF005700">
    <property type="entry name" value="PepC"/>
    <property type="match status" value="1"/>
</dbReference>
<dbReference type="Gene3D" id="3.90.70.10">
    <property type="entry name" value="Cysteine proteinases"/>
    <property type="match status" value="1"/>
</dbReference>
<evidence type="ECO:0000313" key="7">
    <source>
        <dbReference type="Proteomes" id="UP000036951"/>
    </source>
</evidence>
<dbReference type="InterPro" id="IPR000169">
    <property type="entry name" value="Pept_cys_AS"/>
</dbReference>
<comment type="similarity">
    <text evidence="4">Belongs to the peptidase C1 family.</text>
</comment>
<dbReference type="GO" id="GO:0043418">
    <property type="term" value="P:homocysteine catabolic process"/>
    <property type="evidence" value="ECO:0007669"/>
    <property type="project" value="TreeGrafter"/>
</dbReference>
<dbReference type="CDD" id="cd00585">
    <property type="entry name" value="Peptidase_C1B"/>
    <property type="match status" value="1"/>
</dbReference>
<accession>A0A8E1QYP3</accession>
<dbReference type="GO" id="GO:0070005">
    <property type="term" value="F:cysteine-type aminopeptidase activity"/>
    <property type="evidence" value="ECO:0007669"/>
    <property type="project" value="InterPro"/>
</dbReference>
<sequence>MVVALLSLPCHAQTKDGGISADMLKEIQQSQKLTTADKALFNAVASNSIDNLAQNYANQGALDTYFSVETKSQNITDQKQSGRCWMFSGFNVIRSNFANRTDSLRVDLSHAYLFFWDQLEKSNLFLQGVIDCASKPMDDVRVQFFFKSPLNDGGTFCGVSDLVDKYGLVPAEVMPETFSAENTSKATSLIKSKLREFGLKLRDMANGGKSAKEINAEKTKMLGEIYRMLALTIGEPVKEFTYAFKNKDGRTVTEAKKFTPKSFAAEMLGGKAIGGSFIMVMNDPRREYYKTYEVEYDRHTYDGTNWKYLNLPMEEIAKLAIASLKDGKKMYSSYDVGKFLDRKRGYCDPRNYDYGSLFGTTFGMNKAQRIMTYDSGSTHAMTLTAVDLDAKGNPTKWKVENSWGGDWGQKGCLIMTNEWFNEYMFRLVVDKKYVPAKTLKQYEQKPVMVMPEDPLFLPDE</sequence>
<evidence type="ECO:0000256" key="3">
    <source>
        <dbReference type="ARBA" id="ARBA00022807"/>
    </source>
</evidence>
<keyword evidence="4 6" id="KW-0031">Aminopeptidase</keyword>
<dbReference type="PROSITE" id="PS00139">
    <property type="entry name" value="THIOL_PROTEASE_CYS"/>
    <property type="match status" value="1"/>
</dbReference>
<dbReference type="SUPFAM" id="SSF54001">
    <property type="entry name" value="Cysteine proteinases"/>
    <property type="match status" value="1"/>
</dbReference>
<evidence type="ECO:0000256" key="5">
    <source>
        <dbReference type="PIRSR" id="PIRSR005700-1"/>
    </source>
</evidence>
<feature type="active site" evidence="5">
    <location>
        <position position="379"/>
    </location>
</feature>
<evidence type="ECO:0000313" key="6">
    <source>
        <dbReference type="EMBL" id="KOO69047.1"/>
    </source>
</evidence>
<dbReference type="InterPro" id="IPR038765">
    <property type="entry name" value="Papain-like_cys_pep_sf"/>
</dbReference>
<dbReference type="AlphaFoldDB" id="A0A8E1QYP3"/>
<evidence type="ECO:0000256" key="4">
    <source>
        <dbReference type="PIRNR" id="PIRNR005700"/>
    </source>
</evidence>